<keyword evidence="2" id="KW-1133">Transmembrane helix</keyword>
<dbReference type="EMBL" id="UYYB01002492">
    <property type="protein sequence ID" value="VDM66289.1"/>
    <property type="molecule type" value="Genomic_DNA"/>
</dbReference>
<sequence length="69" mass="7856">MLFYKLTTSSGVYGICIGGLSAFLYITVHHQGVSQQLAIRIKKEEKEFSDQGRRRSPDRPGAEEDFYND</sequence>
<proteinExistence type="predicted"/>
<keyword evidence="2" id="KW-0812">Transmembrane</keyword>
<dbReference type="AlphaFoldDB" id="A0A3P7IHK5"/>
<accession>A0A3P7IHK5</accession>
<organism evidence="3 4">
    <name type="scientific">Strongylus vulgaris</name>
    <name type="common">Blood worm</name>
    <dbReference type="NCBI Taxonomy" id="40348"/>
    <lineage>
        <taxon>Eukaryota</taxon>
        <taxon>Metazoa</taxon>
        <taxon>Ecdysozoa</taxon>
        <taxon>Nematoda</taxon>
        <taxon>Chromadorea</taxon>
        <taxon>Rhabditida</taxon>
        <taxon>Rhabditina</taxon>
        <taxon>Rhabditomorpha</taxon>
        <taxon>Strongyloidea</taxon>
        <taxon>Strongylidae</taxon>
        <taxon>Strongylus</taxon>
    </lineage>
</organism>
<evidence type="ECO:0000256" key="2">
    <source>
        <dbReference type="SAM" id="Phobius"/>
    </source>
</evidence>
<evidence type="ECO:0000256" key="1">
    <source>
        <dbReference type="SAM" id="MobiDB-lite"/>
    </source>
</evidence>
<feature type="transmembrane region" description="Helical" evidence="2">
    <location>
        <begin position="12"/>
        <end position="33"/>
    </location>
</feature>
<keyword evidence="2" id="KW-0472">Membrane</keyword>
<dbReference type="Proteomes" id="UP000270094">
    <property type="component" value="Unassembled WGS sequence"/>
</dbReference>
<keyword evidence="4" id="KW-1185">Reference proteome</keyword>
<feature type="compositionally biased region" description="Basic and acidic residues" evidence="1">
    <location>
        <begin position="46"/>
        <end position="62"/>
    </location>
</feature>
<name>A0A3P7IHK5_STRVU</name>
<protein>
    <submittedName>
        <fullName evidence="3">Uncharacterized protein</fullName>
    </submittedName>
</protein>
<evidence type="ECO:0000313" key="3">
    <source>
        <dbReference type="EMBL" id="VDM66289.1"/>
    </source>
</evidence>
<reference evidence="3 4" key="1">
    <citation type="submission" date="2018-11" db="EMBL/GenBank/DDBJ databases">
        <authorList>
            <consortium name="Pathogen Informatics"/>
        </authorList>
    </citation>
    <scope>NUCLEOTIDE SEQUENCE [LARGE SCALE GENOMIC DNA]</scope>
</reference>
<evidence type="ECO:0000313" key="4">
    <source>
        <dbReference type="Proteomes" id="UP000270094"/>
    </source>
</evidence>
<feature type="region of interest" description="Disordered" evidence="1">
    <location>
        <begin position="46"/>
        <end position="69"/>
    </location>
</feature>
<gene>
    <name evidence="3" type="ORF">SVUK_LOCUS1287</name>
</gene>